<feature type="coiled-coil region" evidence="4">
    <location>
        <begin position="359"/>
        <end position="386"/>
    </location>
</feature>
<accession>A0A6L5YLL4</accession>
<feature type="transmembrane region" description="Helical" evidence="6">
    <location>
        <begin position="92"/>
        <end position="113"/>
    </location>
</feature>
<feature type="domain" description="HAMP" evidence="8">
    <location>
        <begin position="279"/>
        <end position="332"/>
    </location>
</feature>
<dbReference type="SUPFAM" id="SSF58104">
    <property type="entry name" value="Methyl-accepting chemotaxis protein (MCP) signaling domain"/>
    <property type="match status" value="1"/>
</dbReference>
<dbReference type="Pfam" id="PF00015">
    <property type="entry name" value="MCPsignal"/>
    <property type="match status" value="1"/>
</dbReference>
<dbReference type="InterPro" id="IPR004089">
    <property type="entry name" value="MCPsignal_dom"/>
</dbReference>
<dbReference type="PANTHER" id="PTHR32089">
    <property type="entry name" value="METHYL-ACCEPTING CHEMOTAXIS PROTEIN MCPB"/>
    <property type="match status" value="1"/>
</dbReference>
<feature type="region of interest" description="Disordered" evidence="5">
    <location>
        <begin position="401"/>
        <end position="431"/>
    </location>
</feature>
<dbReference type="GO" id="GO:0007165">
    <property type="term" value="P:signal transduction"/>
    <property type="evidence" value="ECO:0007669"/>
    <property type="project" value="UniProtKB-KW"/>
</dbReference>
<keyword evidence="4" id="KW-0175">Coiled coil</keyword>
<proteinExistence type="inferred from homology"/>
<dbReference type="AlphaFoldDB" id="A0A6L5YLL4"/>
<dbReference type="GO" id="GO:0005886">
    <property type="term" value="C:plasma membrane"/>
    <property type="evidence" value="ECO:0007669"/>
    <property type="project" value="UniProtKB-SubCell"/>
</dbReference>
<evidence type="ECO:0000256" key="1">
    <source>
        <dbReference type="ARBA" id="ARBA00023224"/>
    </source>
</evidence>
<gene>
    <name evidence="9" type="ORF">FYJ59_11550</name>
</gene>
<feature type="domain" description="Methyl-accepting transducer" evidence="7">
    <location>
        <begin position="351"/>
        <end position="608"/>
    </location>
</feature>
<keyword evidence="6" id="KW-0472">Membrane</keyword>
<dbReference type="PROSITE" id="PS50111">
    <property type="entry name" value="CHEMOTAXIS_TRANSDUC_2"/>
    <property type="match status" value="1"/>
</dbReference>
<evidence type="ECO:0000259" key="8">
    <source>
        <dbReference type="PROSITE" id="PS50885"/>
    </source>
</evidence>
<dbReference type="Gene3D" id="6.10.340.10">
    <property type="match status" value="1"/>
</dbReference>
<dbReference type="Gene3D" id="1.10.287.950">
    <property type="entry name" value="Methyl-accepting chemotaxis protein"/>
    <property type="match status" value="1"/>
</dbReference>
<evidence type="ECO:0000256" key="3">
    <source>
        <dbReference type="PROSITE-ProRule" id="PRU00284"/>
    </source>
</evidence>
<keyword evidence="6" id="KW-0812">Transmembrane</keyword>
<evidence type="ECO:0008006" key="11">
    <source>
        <dbReference type="Google" id="ProtNLM"/>
    </source>
</evidence>
<name>A0A6L5YLL4_9FIRM</name>
<evidence type="ECO:0000256" key="6">
    <source>
        <dbReference type="SAM" id="Phobius"/>
    </source>
</evidence>
<evidence type="ECO:0000259" key="7">
    <source>
        <dbReference type="PROSITE" id="PS50111"/>
    </source>
</evidence>
<dbReference type="EMBL" id="VUMU01000016">
    <property type="protein sequence ID" value="MST58863.1"/>
    <property type="molecule type" value="Genomic_DNA"/>
</dbReference>
<feature type="compositionally biased region" description="Basic and acidic residues" evidence="5">
    <location>
        <begin position="406"/>
        <end position="423"/>
    </location>
</feature>
<organism evidence="9 10">
    <name type="scientific">Waltera intestinalis</name>
    <dbReference type="NCBI Taxonomy" id="2606635"/>
    <lineage>
        <taxon>Bacteria</taxon>
        <taxon>Bacillati</taxon>
        <taxon>Bacillota</taxon>
        <taxon>Clostridia</taxon>
        <taxon>Lachnospirales</taxon>
        <taxon>Lachnospiraceae</taxon>
        <taxon>Waltera</taxon>
    </lineage>
</organism>
<dbReference type="InterPro" id="IPR003660">
    <property type="entry name" value="HAMP_dom"/>
</dbReference>
<evidence type="ECO:0000313" key="10">
    <source>
        <dbReference type="Proteomes" id="UP000476055"/>
    </source>
</evidence>
<keyword evidence="10" id="KW-1185">Reference proteome</keyword>
<evidence type="ECO:0000256" key="4">
    <source>
        <dbReference type="SAM" id="Coils"/>
    </source>
</evidence>
<comment type="caution">
    <text evidence="9">The sequence shown here is derived from an EMBL/GenBank/DDBJ whole genome shotgun (WGS) entry which is preliminary data.</text>
</comment>
<evidence type="ECO:0000313" key="9">
    <source>
        <dbReference type="EMBL" id="MST58863.1"/>
    </source>
</evidence>
<sequence>MVDRYHHCSYAVSVPGGTERGDRQKKENAAEINKSSFLLLEEGEERNEKSVADVQPHSFSASKSNPLDIKGGVKVMKKTKVKKQKTPKKQGCSLFLLLMLLALAPVVLATVILSTTSLHLTRTNLEGSVQTTLHVTADNLAKYCKENEITAMNASGYYEYLDSLKEEDLEMAILADGIPATTSIKNENDYRIREIPMDQDLVSGGGTEGYYDKNVVIDGNAYYGYYIPIMNDGRITAVAFAAERKNDITDALWEIEVVFLICAAGIVLLFGAICFFLSRALSSRMKETGARVDALAEGDLSAQKESHSIVREIRNLLLNTSQMQRNLAQVIGGVQEVSGELLNSVRQVAEGSNATMEQAEQISQAVDQLSAAAEEMAENVQNISDRMDEIGAAVNDISASAGQLQKDSEEMQDNSRKAGEGMEKIMTGSSRSVESVDTITSKIHETNDYIEKIDEAVALIFSISGQTNLLSLNASIEAARAGEAGRGFAVVAEEIRKLSEQSAAGAEQIKELAQGIMEKSGETVEQADVVKDIIREEQDYIIATREQYQQLEQSIRHSAEEIRKIAGETRHLSQQKEDILGNIGSLSAISEENAANNQQVNANIDEILTQIQTVGANCDKMKQISGELENSVAYFHTEKEPAGK</sequence>
<evidence type="ECO:0000256" key="2">
    <source>
        <dbReference type="ARBA" id="ARBA00029447"/>
    </source>
</evidence>
<feature type="transmembrane region" description="Helical" evidence="6">
    <location>
        <begin position="257"/>
        <end position="277"/>
    </location>
</feature>
<dbReference type="SMART" id="SM00283">
    <property type="entry name" value="MA"/>
    <property type="match status" value="1"/>
</dbReference>
<dbReference type="Proteomes" id="UP000476055">
    <property type="component" value="Unassembled WGS sequence"/>
</dbReference>
<dbReference type="PANTHER" id="PTHR32089:SF112">
    <property type="entry name" value="LYSOZYME-LIKE PROTEIN-RELATED"/>
    <property type="match status" value="1"/>
</dbReference>
<comment type="similarity">
    <text evidence="2">Belongs to the methyl-accepting chemotaxis (MCP) protein family.</text>
</comment>
<evidence type="ECO:0000256" key="5">
    <source>
        <dbReference type="SAM" id="MobiDB-lite"/>
    </source>
</evidence>
<dbReference type="PROSITE" id="PS50885">
    <property type="entry name" value="HAMP"/>
    <property type="match status" value="1"/>
</dbReference>
<keyword evidence="1 3" id="KW-0807">Transducer</keyword>
<keyword evidence="6" id="KW-1133">Transmembrane helix</keyword>
<reference evidence="9 10" key="1">
    <citation type="submission" date="2019-08" db="EMBL/GenBank/DDBJ databases">
        <title>In-depth cultivation of the pig gut microbiome towards novel bacterial diversity and tailored functional studies.</title>
        <authorList>
            <person name="Wylensek D."/>
            <person name="Hitch T.C.A."/>
            <person name="Clavel T."/>
        </authorList>
    </citation>
    <scope>NUCLEOTIDE SEQUENCE [LARGE SCALE GENOMIC DNA]</scope>
    <source>
        <strain evidence="9 10">WCA3-601-WT-6H</strain>
    </source>
</reference>
<protein>
    <recommendedName>
        <fullName evidence="11">Methyl-accepting chemotaxis protein</fullName>
    </recommendedName>
</protein>